<accession>A0AB39XWQ6</accession>
<organism evidence="1">
    <name type="scientific">Bradyrhizobium sp. LLZ17</name>
    <dbReference type="NCBI Taxonomy" id="3239388"/>
    <lineage>
        <taxon>Bacteria</taxon>
        <taxon>Pseudomonadati</taxon>
        <taxon>Pseudomonadota</taxon>
        <taxon>Alphaproteobacteria</taxon>
        <taxon>Hyphomicrobiales</taxon>
        <taxon>Nitrobacteraceae</taxon>
        <taxon>Bradyrhizobium</taxon>
    </lineage>
</organism>
<dbReference type="Gene3D" id="1.10.760.10">
    <property type="entry name" value="Cytochrome c-like domain"/>
    <property type="match status" value="1"/>
</dbReference>
<gene>
    <name evidence="1" type="ORF">AB8Z38_13780</name>
</gene>
<sequence length="108" mass="11651">MPYGGINLARSTGPNGPTARNLVNVILWGLPPSDGQRSPIMPGFNNAMTDDQVRALLSYVRQRFGHGSTWTNIDQEIRDARAGKFELGVYPAPATDPASGVISQAEVR</sequence>
<dbReference type="AlphaFoldDB" id="A0AB39XWQ6"/>
<reference evidence="1" key="1">
    <citation type="submission" date="2024-08" db="EMBL/GenBank/DDBJ databases">
        <authorList>
            <person name="Chaddad Z."/>
            <person name="Lamrabet M."/>
            <person name="Bouhnik O."/>
            <person name="Alami S."/>
            <person name="Wipf D."/>
            <person name="Courty P.E."/>
            <person name="Missbah El Idrissi M."/>
        </authorList>
    </citation>
    <scope>NUCLEOTIDE SEQUENCE</scope>
    <source>
        <strain evidence="1">LLZ17</strain>
    </source>
</reference>
<dbReference type="GO" id="GO:0020037">
    <property type="term" value="F:heme binding"/>
    <property type="evidence" value="ECO:0007669"/>
    <property type="project" value="InterPro"/>
</dbReference>
<dbReference type="EMBL" id="CP165734">
    <property type="protein sequence ID" value="XDV61152.1"/>
    <property type="molecule type" value="Genomic_DNA"/>
</dbReference>
<dbReference type="RefSeq" id="WP_369726492.1">
    <property type="nucleotide sequence ID" value="NZ_CP165734.1"/>
</dbReference>
<proteinExistence type="predicted"/>
<name>A0AB39XWQ6_9BRAD</name>
<dbReference type="SUPFAM" id="SSF46626">
    <property type="entry name" value="Cytochrome c"/>
    <property type="match status" value="1"/>
</dbReference>
<dbReference type="InterPro" id="IPR036909">
    <property type="entry name" value="Cyt_c-like_dom_sf"/>
</dbReference>
<evidence type="ECO:0000313" key="1">
    <source>
        <dbReference type="EMBL" id="XDV61152.1"/>
    </source>
</evidence>
<dbReference type="GO" id="GO:0009055">
    <property type="term" value="F:electron transfer activity"/>
    <property type="evidence" value="ECO:0007669"/>
    <property type="project" value="InterPro"/>
</dbReference>
<protein>
    <submittedName>
        <fullName evidence="1">Cytochrome c</fullName>
    </submittedName>
</protein>